<name>A0AAE3CKH4_9PROT</name>
<evidence type="ECO:0000256" key="1">
    <source>
        <dbReference type="ARBA" id="ARBA00005369"/>
    </source>
</evidence>
<dbReference type="CDD" id="cd02440">
    <property type="entry name" value="AdoMet_MTases"/>
    <property type="match status" value="1"/>
</dbReference>
<dbReference type="GO" id="GO:0005737">
    <property type="term" value="C:cytoplasm"/>
    <property type="evidence" value="ECO:0007669"/>
    <property type="project" value="TreeGrafter"/>
</dbReference>
<dbReference type="GO" id="GO:0004719">
    <property type="term" value="F:protein-L-isoaspartate (D-aspartate) O-methyltransferase activity"/>
    <property type="evidence" value="ECO:0007669"/>
    <property type="project" value="InterPro"/>
</dbReference>
<comment type="similarity">
    <text evidence="1">Belongs to the methyltransferase superfamily. L-isoaspartyl/D-aspartyl protein methyltransferase family.</text>
</comment>
<keyword evidence="5" id="KW-1185">Reference proteome</keyword>
<dbReference type="AlphaFoldDB" id="A0AAE3CKH4"/>
<evidence type="ECO:0000256" key="3">
    <source>
        <dbReference type="ARBA" id="ARBA00030757"/>
    </source>
</evidence>
<proteinExistence type="inferred from homology"/>
<sequence>MHFDSLRQTMIDTQIRTWDVLDPEVLQVLQLVKREQFVPAQLQELAFADFEIPLGHGERMWTPKMEARVLQELEIRPQDQILEVGTGSGYFTALLASMGKIVHSVDDRADFIHAAEGRLQMQGVTNVHLHVGDAAGGWTVSGPFDVIVLTGSLPQLPKAFLEQLNPGGRLLAILGESPLCKVRRYRRGADGSLGSKDLFETDIPALRHPASKKFQF</sequence>
<dbReference type="Pfam" id="PF01135">
    <property type="entry name" value="PCMT"/>
    <property type="match status" value="1"/>
</dbReference>
<dbReference type="PANTHER" id="PTHR11579:SF18">
    <property type="entry name" value="PROTEIN-L-ISOASPARTATE O-METHYLTRANSFERASE"/>
    <property type="match status" value="1"/>
</dbReference>
<dbReference type="Proteomes" id="UP001197378">
    <property type="component" value="Unassembled WGS sequence"/>
</dbReference>
<evidence type="ECO:0000256" key="2">
    <source>
        <dbReference type="ARBA" id="ARBA00013346"/>
    </source>
</evidence>
<comment type="caution">
    <text evidence="4">The sequence shown here is derived from an EMBL/GenBank/DDBJ whole genome shotgun (WGS) entry which is preliminary data.</text>
</comment>
<gene>
    <name evidence="4" type="ORF">HFQ13_11480</name>
</gene>
<dbReference type="EMBL" id="JAAXYO010000165">
    <property type="protein sequence ID" value="MBU2788811.1"/>
    <property type="molecule type" value="Genomic_DNA"/>
</dbReference>
<dbReference type="InterPro" id="IPR029063">
    <property type="entry name" value="SAM-dependent_MTases_sf"/>
</dbReference>
<dbReference type="SUPFAM" id="SSF53335">
    <property type="entry name" value="S-adenosyl-L-methionine-dependent methyltransferases"/>
    <property type="match status" value="1"/>
</dbReference>
<evidence type="ECO:0000313" key="5">
    <source>
        <dbReference type="Proteomes" id="UP001197378"/>
    </source>
</evidence>
<reference evidence="4" key="1">
    <citation type="journal article" date="2021" name="ISME J.">
        <title>Genomic evolution of the class Acidithiobacillia: deep-branching Proteobacteria living in extreme acidic conditions.</title>
        <authorList>
            <person name="Moya-Beltran A."/>
            <person name="Beard S."/>
            <person name="Rojas-Villalobos C."/>
            <person name="Issotta F."/>
            <person name="Gallardo Y."/>
            <person name="Ulloa R."/>
            <person name="Giaveno A."/>
            <person name="Degli Esposti M."/>
            <person name="Johnson D.B."/>
            <person name="Quatrini R."/>
        </authorList>
    </citation>
    <scope>NUCLEOTIDE SEQUENCE</scope>
    <source>
        <strain evidence="4">VAN18-1</strain>
    </source>
</reference>
<evidence type="ECO:0000313" key="4">
    <source>
        <dbReference type="EMBL" id="MBU2788811.1"/>
    </source>
</evidence>
<organism evidence="4 5">
    <name type="scientific">Igneacidithiobacillus copahuensis</name>
    <dbReference type="NCBI Taxonomy" id="2724909"/>
    <lineage>
        <taxon>Bacteria</taxon>
        <taxon>Pseudomonadati</taxon>
        <taxon>Pseudomonadota</taxon>
        <taxon>Acidithiobacillia</taxon>
        <taxon>Acidithiobacillales</taxon>
        <taxon>Acidithiobacillaceae</taxon>
        <taxon>Igneacidithiobacillus</taxon>
    </lineage>
</organism>
<dbReference type="RefSeq" id="WP_215871010.1">
    <property type="nucleotide sequence ID" value="NZ_JAAXYO010000165.1"/>
</dbReference>
<dbReference type="PANTHER" id="PTHR11579">
    <property type="entry name" value="PROTEIN-L-ISOASPARTATE O-METHYLTRANSFERASE"/>
    <property type="match status" value="1"/>
</dbReference>
<protein>
    <recommendedName>
        <fullName evidence="2">Protein-L-isoaspartate O-methyltransferase</fullName>
    </recommendedName>
    <alternativeName>
        <fullName evidence="3">Protein L-isoaspartyl methyltransferase</fullName>
    </alternativeName>
</protein>
<dbReference type="Gene3D" id="3.40.50.150">
    <property type="entry name" value="Vaccinia Virus protein VP39"/>
    <property type="match status" value="1"/>
</dbReference>
<accession>A0AAE3CKH4</accession>
<dbReference type="InterPro" id="IPR000682">
    <property type="entry name" value="PCMT"/>
</dbReference>